<evidence type="ECO:0000313" key="2">
    <source>
        <dbReference type="Proteomes" id="UP000015104"/>
    </source>
</evidence>
<keyword evidence="2" id="KW-1185">Reference proteome</keyword>
<reference evidence="1" key="2">
    <citation type="submission" date="2015-06" db="UniProtKB">
        <authorList>
            <consortium name="EnsemblMetazoa"/>
        </authorList>
    </citation>
    <scope>IDENTIFICATION</scope>
</reference>
<sequence>MFSEFADSIGLGKLKRVKTLTLTTGHH</sequence>
<accession>T1KG40</accession>
<evidence type="ECO:0000313" key="1">
    <source>
        <dbReference type="EnsemblMetazoa" id="tetur10g05420.1"/>
    </source>
</evidence>
<proteinExistence type="predicted"/>
<reference evidence="2" key="1">
    <citation type="submission" date="2011-08" db="EMBL/GenBank/DDBJ databases">
        <authorList>
            <person name="Rombauts S."/>
        </authorList>
    </citation>
    <scope>NUCLEOTIDE SEQUENCE</scope>
    <source>
        <strain evidence="2">London</strain>
    </source>
</reference>
<dbReference type="Proteomes" id="UP000015104">
    <property type="component" value="Unassembled WGS sequence"/>
</dbReference>
<name>T1KG40_TETUR</name>
<protein>
    <submittedName>
        <fullName evidence="1">Uncharacterized protein</fullName>
    </submittedName>
</protein>
<dbReference type="AlphaFoldDB" id="T1KG40"/>
<dbReference type="HOGENOM" id="CLU_3415432_0_0_1"/>
<dbReference type="EMBL" id="CAEY01000040">
    <property type="status" value="NOT_ANNOTATED_CDS"/>
    <property type="molecule type" value="Genomic_DNA"/>
</dbReference>
<dbReference type="EnsemblMetazoa" id="tetur10g05420.1">
    <property type="protein sequence ID" value="tetur10g05420.1"/>
    <property type="gene ID" value="tetur10g05420"/>
</dbReference>
<organism evidence="1 2">
    <name type="scientific">Tetranychus urticae</name>
    <name type="common">Two-spotted spider mite</name>
    <dbReference type="NCBI Taxonomy" id="32264"/>
    <lineage>
        <taxon>Eukaryota</taxon>
        <taxon>Metazoa</taxon>
        <taxon>Ecdysozoa</taxon>
        <taxon>Arthropoda</taxon>
        <taxon>Chelicerata</taxon>
        <taxon>Arachnida</taxon>
        <taxon>Acari</taxon>
        <taxon>Acariformes</taxon>
        <taxon>Trombidiformes</taxon>
        <taxon>Prostigmata</taxon>
        <taxon>Eleutherengona</taxon>
        <taxon>Raphignathae</taxon>
        <taxon>Tetranychoidea</taxon>
        <taxon>Tetranychidae</taxon>
        <taxon>Tetranychus</taxon>
    </lineage>
</organism>